<reference evidence="13" key="1">
    <citation type="journal article" date="2011" name="Proc. Natl. Acad. Sci. U.S.A.">
        <title>Obligate biotrophy features unraveled by the genomic analysis of rust fungi.</title>
        <authorList>
            <person name="Duplessis S."/>
            <person name="Cuomo C.A."/>
            <person name="Lin Y.-C."/>
            <person name="Aerts A."/>
            <person name="Tisserant E."/>
            <person name="Veneault-Fourrey C."/>
            <person name="Joly D.L."/>
            <person name="Hacquard S."/>
            <person name="Amselem J."/>
            <person name="Cantarel B.L."/>
            <person name="Chiu R."/>
            <person name="Coutinho P.M."/>
            <person name="Feau N."/>
            <person name="Field M."/>
            <person name="Frey P."/>
            <person name="Gelhaye E."/>
            <person name="Goldberg J."/>
            <person name="Grabherr M.G."/>
            <person name="Kodira C.D."/>
            <person name="Kohler A."/>
            <person name="Kuees U."/>
            <person name="Lindquist E.A."/>
            <person name="Lucas S.M."/>
            <person name="Mago R."/>
            <person name="Mauceli E."/>
            <person name="Morin E."/>
            <person name="Murat C."/>
            <person name="Pangilinan J.L."/>
            <person name="Park R."/>
            <person name="Pearson M."/>
            <person name="Quesneville H."/>
            <person name="Rouhier N."/>
            <person name="Sakthikumar S."/>
            <person name="Salamov A.A."/>
            <person name="Schmutz J."/>
            <person name="Selles B."/>
            <person name="Shapiro H."/>
            <person name="Tanguay P."/>
            <person name="Tuskan G.A."/>
            <person name="Henrissat B."/>
            <person name="Van de Peer Y."/>
            <person name="Rouze P."/>
            <person name="Ellis J.G."/>
            <person name="Dodds P.N."/>
            <person name="Schein J.E."/>
            <person name="Zhong S."/>
            <person name="Hamelin R.C."/>
            <person name="Grigoriev I.V."/>
            <person name="Szabo L.J."/>
            <person name="Martin F."/>
        </authorList>
    </citation>
    <scope>NUCLEOTIDE SEQUENCE [LARGE SCALE GENOMIC DNA]</scope>
    <source>
        <strain evidence="13">98AG31 / pathotype 3-4-7</strain>
    </source>
</reference>
<feature type="region of interest" description="Disordered" evidence="10">
    <location>
        <begin position="1"/>
        <end position="60"/>
    </location>
</feature>
<dbReference type="GO" id="GO:0003712">
    <property type="term" value="F:transcription coregulator activity"/>
    <property type="evidence" value="ECO:0007669"/>
    <property type="project" value="UniProtKB-UniRule"/>
</dbReference>
<evidence type="ECO:0000256" key="9">
    <source>
        <dbReference type="RuleBase" id="RU365082"/>
    </source>
</evidence>
<keyword evidence="6 9" id="KW-0804">Transcription</keyword>
<feature type="compositionally biased region" description="Polar residues" evidence="10">
    <location>
        <begin position="1"/>
        <end position="30"/>
    </location>
</feature>
<sequence length="955" mass="108704">MAATTSSQNGTILQSNGTCPPPSNTSNRPSKSIKGKGKADCESLPQKLPSHPLPVPPPLPPPCLENITDDEKLRKIAELDEKELGRHWGPHLIPLQIVIQRTIAQVFRELQLVAETSPSLDDFERKKRVIDFVIHSRRQIIKLLVLVKWSANAGPTHKIMQQLHIYFTIVGFLQRQNQQFQRTVEILKASKNSFYSARMKNFDISTSLQVLTQGYPNLPESLLERFSTKPRLKNSEVARLMHNLDNAIRFRLGATREVLPKEFRSYTIANGRVTFRVKNMFECSATLSGGQADAIWYLLHVKFLFKVLNPHGREFPTTIYGDAKQHIIEAANHGMAHRCLPTQADPDPKPPARPLMRLFAFLRELSLNYQLESLHYQASQLERTAWCPHTRLFMPPDRSSLTIHYWSYARPPPKIVLRVGQQRPKKPPPVAQGSITIRRKTEKQGVTKTRISDFLKGYPLMEKKQSDNEDDDGDHGASYTKRLQVVWVPFEISQLSIPPPPPPPTANQTRIPPPVVHKPPTITPQILESLLIEPNNGILFKPDGKGGLELEVEYTELDLEHIILKAVRAQMDCMLRRAYLQLVAMPTPEWHPSLSPLLPYFPSVTPIQFEPFPTPRQAFHIPSSSPLCPQVKAIRVALHGRHVIKVTLDKYSGRFKILPVLVDRISDFKDKMDGDLVVIGEKEFVSADYSSCSRRININPPGMKNLLIYLKSQVLLEQVEDKGIRMGLRAFRDMPVQWRELIIHSPRGMNRNVPPPIYHHIFPMITYFDLPGFPDYYLTILVKETGFQCSLSLLRSVDGKRNLTVQDNVEILVPTFDENELEEDEDGIKAQIDDKFVLSRRQLKYIHHQSMVQAAIHSICKQLHTTKVPFRRILPIPIKMMRKYGPLKLHPSSQPIGLLMLPTQTCFKAGLLDYLHPNFAIRVSVTPPKGIKLSGIKTDEISTHTLCGYLSMIID</sequence>
<dbReference type="STRING" id="747676.F4RJF2"/>
<gene>
    <name evidence="12" type="ORF">MELLADRAFT_85686</name>
</gene>
<dbReference type="InterPro" id="IPR055122">
    <property type="entry name" value="Med14_N"/>
</dbReference>
<organism evidence="13">
    <name type="scientific">Melampsora larici-populina (strain 98AG31 / pathotype 3-4-7)</name>
    <name type="common">Poplar leaf rust fungus</name>
    <dbReference type="NCBI Taxonomy" id="747676"/>
    <lineage>
        <taxon>Eukaryota</taxon>
        <taxon>Fungi</taxon>
        <taxon>Dikarya</taxon>
        <taxon>Basidiomycota</taxon>
        <taxon>Pucciniomycotina</taxon>
        <taxon>Pucciniomycetes</taxon>
        <taxon>Pucciniales</taxon>
        <taxon>Melampsoraceae</taxon>
        <taxon>Melampsora</taxon>
    </lineage>
</organism>
<dbReference type="PANTHER" id="PTHR12809">
    <property type="entry name" value="MEDIATOR COMPLEX SUBUNIT"/>
    <property type="match status" value="1"/>
</dbReference>
<evidence type="ECO:0000256" key="3">
    <source>
        <dbReference type="ARBA" id="ARBA00019619"/>
    </source>
</evidence>
<dbReference type="HOGENOM" id="CLU_308840_0_0_1"/>
<dbReference type="GO" id="GO:0006357">
    <property type="term" value="P:regulation of transcription by RNA polymerase II"/>
    <property type="evidence" value="ECO:0007669"/>
    <property type="project" value="InterPro"/>
</dbReference>
<evidence type="ECO:0000313" key="12">
    <source>
        <dbReference type="EMBL" id="EGG07506.1"/>
    </source>
</evidence>
<dbReference type="InterPro" id="IPR013947">
    <property type="entry name" value="Mediator_Med14"/>
</dbReference>
<evidence type="ECO:0000256" key="1">
    <source>
        <dbReference type="ARBA" id="ARBA00004123"/>
    </source>
</evidence>
<proteinExistence type="inferred from homology"/>
<dbReference type="InParanoid" id="F4RJF2"/>
<dbReference type="eggNOG" id="KOG1875">
    <property type="taxonomic scope" value="Eukaryota"/>
</dbReference>
<dbReference type="GO" id="GO:0016592">
    <property type="term" value="C:mediator complex"/>
    <property type="evidence" value="ECO:0007669"/>
    <property type="project" value="UniProtKB-UniRule"/>
</dbReference>
<dbReference type="RefSeq" id="XP_007409413.1">
    <property type="nucleotide sequence ID" value="XM_007409351.1"/>
</dbReference>
<evidence type="ECO:0000256" key="8">
    <source>
        <dbReference type="ARBA" id="ARBA00032007"/>
    </source>
</evidence>
<dbReference type="GO" id="GO:0070847">
    <property type="term" value="C:core mediator complex"/>
    <property type="evidence" value="ECO:0007669"/>
    <property type="project" value="TreeGrafter"/>
</dbReference>
<dbReference type="PANTHER" id="PTHR12809:SF2">
    <property type="entry name" value="MEDIATOR OF RNA POLYMERASE II TRANSCRIPTION SUBUNIT 14"/>
    <property type="match status" value="1"/>
</dbReference>
<keyword evidence="4 9" id="KW-0805">Transcription regulation</keyword>
<accession>F4RJF2</accession>
<name>F4RJF2_MELLP</name>
<evidence type="ECO:0000256" key="10">
    <source>
        <dbReference type="SAM" id="MobiDB-lite"/>
    </source>
</evidence>
<dbReference type="EMBL" id="GL883104">
    <property type="protein sequence ID" value="EGG07506.1"/>
    <property type="molecule type" value="Genomic_DNA"/>
</dbReference>
<keyword evidence="5 9" id="KW-0010">Activator</keyword>
<evidence type="ECO:0000256" key="6">
    <source>
        <dbReference type="ARBA" id="ARBA00023163"/>
    </source>
</evidence>
<feature type="compositionally biased region" description="Pro residues" evidence="10">
    <location>
        <begin position="51"/>
        <end position="60"/>
    </location>
</feature>
<evidence type="ECO:0000259" key="11">
    <source>
        <dbReference type="Pfam" id="PF08638"/>
    </source>
</evidence>
<evidence type="ECO:0000256" key="5">
    <source>
        <dbReference type="ARBA" id="ARBA00023159"/>
    </source>
</evidence>
<comment type="subunit">
    <text evidence="9">Component of the Mediator complex.</text>
</comment>
<evidence type="ECO:0000256" key="2">
    <source>
        <dbReference type="ARBA" id="ARBA00007813"/>
    </source>
</evidence>
<comment type="similarity">
    <text evidence="2 9">Belongs to the Mediator complex subunit 14 family.</text>
</comment>
<dbReference type="GeneID" id="18933934"/>
<dbReference type="VEuPathDB" id="FungiDB:MELLADRAFT_85686"/>
<evidence type="ECO:0000313" key="13">
    <source>
        <dbReference type="Proteomes" id="UP000001072"/>
    </source>
</evidence>
<feature type="domain" description="Mediator complex subunit MED14 N-terminal" evidence="11">
    <location>
        <begin position="93"/>
        <end position="288"/>
    </location>
</feature>
<evidence type="ECO:0000256" key="7">
    <source>
        <dbReference type="ARBA" id="ARBA00023242"/>
    </source>
</evidence>
<comment type="function">
    <text evidence="9">Component of the Mediator complex, a coactivator involved in the regulated transcription of nearly all RNA polymerase II-dependent genes. Mediator functions as a bridge to convey information from gene-specific regulatory proteins to the basal RNA polymerase II transcription machinery. Mediator is recruited to promoters by direct interactions with regulatory proteins and serves as a scaffold for the assembly of a functional preinitiation complex with RNA polymerase II and the general transcription factors.</text>
</comment>
<dbReference type="Pfam" id="PF08638">
    <property type="entry name" value="Med14"/>
    <property type="match status" value="1"/>
</dbReference>
<dbReference type="KEGG" id="mlr:MELLADRAFT_85686"/>
<keyword evidence="13" id="KW-1185">Reference proteome</keyword>
<keyword evidence="7 9" id="KW-0539">Nucleus</keyword>
<dbReference type="OrthoDB" id="205099at2759"/>
<dbReference type="AlphaFoldDB" id="F4RJF2"/>
<dbReference type="Proteomes" id="UP000001072">
    <property type="component" value="Unassembled WGS sequence"/>
</dbReference>
<comment type="subcellular location">
    <subcellularLocation>
        <location evidence="1 9">Nucleus</location>
    </subcellularLocation>
</comment>
<evidence type="ECO:0000256" key="4">
    <source>
        <dbReference type="ARBA" id="ARBA00023015"/>
    </source>
</evidence>
<protein>
    <recommendedName>
        <fullName evidence="3 9">Mediator of RNA polymerase II transcription subunit 14</fullName>
    </recommendedName>
    <alternativeName>
        <fullName evidence="8 9">Mediator complex subunit 14</fullName>
    </alternativeName>
</protein>